<evidence type="ECO:0000256" key="2">
    <source>
        <dbReference type="SAM" id="Phobius"/>
    </source>
</evidence>
<dbReference type="AlphaFoldDB" id="A0A8D8TS05"/>
<feature type="compositionally biased region" description="Basic and acidic residues" evidence="1">
    <location>
        <begin position="111"/>
        <end position="124"/>
    </location>
</feature>
<proteinExistence type="predicted"/>
<keyword evidence="2" id="KW-1133">Transmembrane helix</keyword>
<keyword evidence="2" id="KW-0472">Membrane</keyword>
<evidence type="ECO:0000313" key="4">
    <source>
        <dbReference type="EMBL" id="CAG6692949.1"/>
    </source>
</evidence>
<evidence type="ECO:0000256" key="1">
    <source>
        <dbReference type="SAM" id="MobiDB-lite"/>
    </source>
</evidence>
<reference evidence="4" key="1">
    <citation type="submission" date="2021-05" db="EMBL/GenBank/DDBJ databases">
        <authorList>
            <person name="Alioto T."/>
            <person name="Alioto T."/>
            <person name="Gomez Garrido J."/>
        </authorList>
    </citation>
    <scope>NUCLEOTIDE SEQUENCE</scope>
</reference>
<feature type="signal peptide" evidence="3">
    <location>
        <begin position="1"/>
        <end position="26"/>
    </location>
</feature>
<protein>
    <submittedName>
        <fullName evidence="4">Uncharacterized protein</fullName>
    </submittedName>
</protein>
<organism evidence="4">
    <name type="scientific">Cacopsylla melanoneura</name>
    <dbReference type="NCBI Taxonomy" id="428564"/>
    <lineage>
        <taxon>Eukaryota</taxon>
        <taxon>Metazoa</taxon>
        <taxon>Ecdysozoa</taxon>
        <taxon>Arthropoda</taxon>
        <taxon>Hexapoda</taxon>
        <taxon>Insecta</taxon>
        <taxon>Pterygota</taxon>
        <taxon>Neoptera</taxon>
        <taxon>Paraneoptera</taxon>
        <taxon>Hemiptera</taxon>
        <taxon>Sternorrhyncha</taxon>
        <taxon>Psylloidea</taxon>
        <taxon>Psyllidae</taxon>
        <taxon>Psyllinae</taxon>
        <taxon>Cacopsylla</taxon>
    </lineage>
</organism>
<keyword evidence="2" id="KW-0812">Transmembrane</keyword>
<feature type="transmembrane region" description="Helical" evidence="2">
    <location>
        <begin position="253"/>
        <end position="274"/>
    </location>
</feature>
<feature type="region of interest" description="Disordered" evidence="1">
    <location>
        <begin position="103"/>
        <end position="124"/>
    </location>
</feature>
<keyword evidence="3" id="KW-0732">Signal</keyword>
<sequence>MSCSLAIMRANLFTILYLLTMSWSLAIDSEDATNVVRAATSEYSVPVPGAATNYSDFYSNFETGAAPDYSVPSAEEEYETNNRIRIVPRIGYEEEEDNSLFSSDMSNSRMLQERPPRDQFTDDTETSHLTDNFCWMGNSRISQTCSLERCDMWLDYNSTVSPKGYACIQVKYTIERTEYIYRNCVLSVSSRYDPCERAILDADNPRINVTFCQICWDNGCNVDGYKNNYYGYFFSTYQRHPGGEFAPPLTNSWLFYLFLLLGLAILLCLAFICCKMLVVCKCKVPDLPQADSSVECCSEQC</sequence>
<name>A0A8D8TS05_9HEMI</name>
<evidence type="ECO:0000256" key="3">
    <source>
        <dbReference type="SAM" id="SignalP"/>
    </source>
</evidence>
<dbReference type="EMBL" id="HBUF01310062">
    <property type="protein sequence ID" value="CAG6692949.1"/>
    <property type="molecule type" value="Transcribed_RNA"/>
</dbReference>
<feature type="chain" id="PRO_5034565431" evidence="3">
    <location>
        <begin position="27"/>
        <end position="301"/>
    </location>
</feature>
<accession>A0A8D8TS05</accession>